<gene>
    <name evidence="4" type="primary">LOC100377642</name>
</gene>
<dbReference type="PANTHER" id="PTHR23248:SF63">
    <property type="entry name" value="PHOSPHOLIPID SCRAMBLASE"/>
    <property type="match status" value="1"/>
</dbReference>
<dbReference type="GeneID" id="100377642"/>
<comment type="function">
    <text evidence="2">May mediate accelerated ATP-independent bidirectional transbilayer migration of phospholipids upon binding calcium ions that results in a loss of phospholipid asymmetry in the plasma membrane.</text>
</comment>
<dbReference type="RefSeq" id="XP_006822403.1">
    <property type="nucleotide sequence ID" value="XM_006822340.1"/>
</dbReference>
<dbReference type="Proteomes" id="UP000694865">
    <property type="component" value="Unplaced"/>
</dbReference>
<comment type="similarity">
    <text evidence="1 2">Belongs to the phospholipid scramblase family.</text>
</comment>
<evidence type="ECO:0000256" key="2">
    <source>
        <dbReference type="RuleBase" id="RU363116"/>
    </source>
</evidence>
<dbReference type="PANTHER" id="PTHR23248">
    <property type="entry name" value="PHOSPHOLIPID SCRAMBLASE-RELATED"/>
    <property type="match status" value="1"/>
</dbReference>
<sequence>MQPTGDEPKGFGWADKFCPPGLEYLTQVDQLLVKQKVELFEVFTGWETRNRFVIANSLGQQCYYAEEESTACMRQCCGGARGFTMHISDNAGQEVMRLNREFKCCAGCCWCANSDCCAFELSVEAPVGNIVGYVRQA</sequence>
<keyword evidence="2" id="KW-0106">Calcium</keyword>
<evidence type="ECO:0000256" key="1">
    <source>
        <dbReference type="ARBA" id="ARBA00005350"/>
    </source>
</evidence>
<keyword evidence="2" id="KW-0564">Palmitate</keyword>
<proteinExistence type="inferred from homology"/>
<protein>
    <recommendedName>
        <fullName evidence="2">Phospholipid scramblase</fullName>
    </recommendedName>
</protein>
<name>A0ABM0MQW2_SACKO</name>
<dbReference type="Pfam" id="PF03803">
    <property type="entry name" value="Scramblase"/>
    <property type="match status" value="1"/>
</dbReference>
<dbReference type="InterPro" id="IPR005552">
    <property type="entry name" value="Scramblase"/>
</dbReference>
<reference evidence="4" key="1">
    <citation type="submission" date="2025-08" db="UniProtKB">
        <authorList>
            <consortium name="RefSeq"/>
        </authorList>
    </citation>
    <scope>IDENTIFICATION</scope>
    <source>
        <tissue evidence="4">Testes</tissue>
    </source>
</reference>
<keyword evidence="2" id="KW-0449">Lipoprotein</keyword>
<comment type="cofactor">
    <cofactor evidence="2">
        <name>Ca(2+)</name>
        <dbReference type="ChEBI" id="CHEBI:29108"/>
    </cofactor>
</comment>
<accession>A0ABM0MQW2</accession>
<evidence type="ECO:0000313" key="3">
    <source>
        <dbReference type="Proteomes" id="UP000694865"/>
    </source>
</evidence>
<evidence type="ECO:0000313" key="4">
    <source>
        <dbReference type="RefSeq" id="XP_006822403.1"/>
    </source>
</evidence>
<keyword evidence="3" id="KW-1185">Reference proteome</keyword>
<feature type="non-terminal residue" evidence="4">
    <location>
        <position position="137"/>
    </location>
</feature>
<organism evidence="3 4">
    <name type="scientific">Saccoglossus kowalevskii</name>
    <name type="common">Acorn worm</name>
    <dbReference type="NCBI Taxonomy" id="10224"/>
    <lineage>
        <taxon>Eukaryota</taxon>
        <taxon>Metazoa</taxon>
        <taxon>Hemichordata</taxon>
        <taxon>Enteropneusta</taxon>
        <taxon>Harrimaniidae</taxon>
        <taxon>Saccoglossus</taxon>
    </lineage>
</organism>